<dbReference type="Gene3D" id="3.90.1150.10">
    <property type="entry name" value="Aspartate Aminotransferase, domain 1"/>
    <property type="match status" value="1"/>
</dbReference>
<feature type="domain" description="Aminotransferase class I/classII large" evidence="8">
    <location>
        <begin position="28"/>
        <end position="398"/>
    </location>
</feature>
<gene>
    <name evidence="9" type="ORF">HNQ40_002529</name>
</gene>
<dbReference type="InterPro" id="IPR000796">
    <property type="entry name" value="Asp_trans"/>
</dbReference>
<evidence type="ECO:0000313" key="10">
    <source>
        <dbReference type="Proteomes" id="UP000541810"/>
    </source>
</evidence>
<evidence type="ECO:0000256" key="3">
    <source>
        <dbReference type="ARBA" id="ARBA00011738"/>
    </source>
</evidence>
<accession>A0A7X0H7V0</accession>
<evidence type="ECO:0000256" key="5">
    <source>
        <dbReference type="ARBA" id="ARBA00022679"/>
    </source>
</evidence>
<name>A0A7X0H7V0_9BACT</name>
<dbReference type="Proteomes" id="UP000541810">
    <property type="component" value="Unassembled WGS sequence"/>
</dbReference>
<evidence type="ECO:0000256" key="1">
    <source>
        <dbReference type="ARBA" id="ARBA00001933"/>
    </source>
</evidence>
<dbReference type="CDD" id="cd00609">
    <property type="entry name" value="AAT_like"/>
    <property type="match status" value="1"/>
</dbReference>
<keyword evidence="5 7" id="KW-0808">Transferase</keyword>
<dbReference type="PRINTS" id="PR00799">
    <property type="entry name" value="TRANSAMINASE"/>
</dbReference>
<dbReference type="InterPro" id="IPR004839">
    <property type="entry name" value="Aminotransferase_I/II_large"/>
</dbReference>
<dbReference type="GO" id="GO:0042802">
    <property type="term" value="F:identical protein binding"/>
    <property type="evidence" value="ECO:0007669"/>
    <property type="project" value="TreeGrafter"/>
</dbReference>
<keyword evidence="4 7" id="KW-0032">Aminotransferase</keyword>
<dbReference type="PROSITE" id="PS00105">
    <property type="entry name" value="AA_TRANSFER_CLASS_1"/>
    <property type="match status" value="1"/>
</dbReference>
<comment type="cofactor">
    <cofactor evidence="1 7">
        <name>pyridoxal 5'-phosphate</name>
        <dbReference type="ChEBI" id="CHEBI:597326"/>
    </cofactor>
</comment>
<keyword evidence="6" id="KW-0663">Pyridoxal phosphate</keyword>
<dbReference type="GO" id="GO:0004838">
    <property type="term" value="F:L-tyrosine-2-oxoglutarate transaminase activity"/>
    <property type="evidence" value="ECO:0007669"/>
    <property type="project" value="TreeGrafter"/>
</dbReference>
<reference evidence="9 10" key="1">
    <citation type="submission" date="2020-08" db="EMBL/GenBank/DDBJ databases">
        <title>Genomic Encyclopedia of Type Strains, Phase IV (KMG-IV): sequencing the most valuable type-strain genomes for metagenomic binning, comparative biology and taxonomic classification.</title>
        <authorList>
            <person name="Goeker M."/>
        </authorList>
    </citation>
    <scope>NUCLEOTIDE SEQUENCE [LARGE SCALE GENOMIC DNA]</scope>
    <source>
        <strain evidence="9 10">DSM 103725</strain>
    </source>
</reference>
<dbReference type="GO" id="GO:0033585">
    <property type="term" value="P:L-phenylalanine biosynthetic process from chorismate via phenylpyruvate"/>
    <property type="evidence" value="ECO:0007669"/>
    <property type="project" value="TreeGrafter"/>
</dbReference>
<dbReference type="GO" id="GO:0005829">
    <property type="term" value="C:cytosol"/>
    <property type="evidence" value="ECO:0007669"/>
    <property type="project" value="TreeGrafter"/>
</dbReference>
<dbReference type="NCBIfam" id="NF006719">
    <property type="entry name" value="PRK09257.1"/>
    <property type="match status" value="1"/>
</dbReference>
<dbReference type="EMBL" id="JACHGY010000001">
    <property type="protein sequence ID" value="MBB6430723.1"/>
    <property type="molecule type" value="Genomic_DNA"/>
</dbReference>
<dbReference type="SUPFAM" id="SSF53383">
    <property type="entry name" value="PLP-dependent transferases"/>
    <property type="match status" value="1"/>
</dbReference>
<comment type="caution">
    <text evidence="9">The sequence shown here is derived from an EMBL/GenBank/DDBJ whole genome shotgun (WGS) entry which is preliminary data.</text>
</comment>
<dbReference type="InterPro" id="IPR004838">
    <property type="entry name" value="NHTrfase_class1_PyrdxlP-BS"/>
</dbReference>
<dbReference type="PANTHER" id="PTHR11879:SF22">
    <property type="entry name" value="ASPARTATE AMINOTRANSFERASE, MITOCHONDRIAL"/>
    <property type="match status" value="1"/>
</dbReference>
<evidence type="ECO:0000259" key="8">
    <source>
        <dbReference type="Pfam" id="PF00155"/>
    </source>
</evidence>
<dbReference type="GO" id="GO:0004069">
    <property type="term" value="F:L-aspartate:2-oxoglutarate aminotransferase activity"/>
    <property type="evidence" value="ECO:0007669"/>
    <property type="project" value="TreeGrafter"/>
</dbReference>
<dbReference type="FunFam" id="3.40.640.10:FF:000015">
    <property type="entry name" value="Aspartate aminotransferase"/>
    <property type="match status" value="1"/>
</dbReference>
<evidence type="ECO:0000256" key="7">
    <source>
        <dbReference type="RuleBase" id="RU000481"/>
    </source>
</evidence>
<dbReference type="InterPro" id="IPR015422">
    <property type="entry name" value="PyrdxlP-dep_Trfase_small"/>
</dbReference>
<comment type="subunit">
    <text evidence="3">Homodimer.</text>
</comment>
<dbReference type="Pfam" id="PF00155">
    <property type="entry name" value="Aminotran_1_2"/>
    <property type="match status" value="1"/>
</dbReference>
<evidence type="ECO:0000256" key="4">
    <source>
        <dbReference type="ARBA" id="ARBA00022576"/>
    </source>
</evidence>
<dbReference type="AlphaFoldDB" id="A0A7X0H7V0"/>
<sequence>MFNAVQPAPPDPILGLTEAFRADPNPAKINLAVGVFKDAEGNTPVLASVKAAEQRLVDDETTKSYMPIDGSPAYGKLVQTMLFGADHDILANARARTANTPGGTGALRVAADYLSQNHAGATLWLSNPTWANHHGIFNAAGVETQTYAYLDPNTNALDFDGVLAAIQDIPAGDVVLLHGCCHNPTGVDPSLEQWKAIASAVAERGILPIVDFAYQGFGQGLEEDAAGLRAVAAACGEFLVCSSFSKNFGLYRERVGALTLVAQDSDTADTVISQVKAVIRRNYSNPPAHGASVVTTIMSDDAPGGLRSQWEAELAAMRDRINEMRSAFKAGLDERGVNLTPEGNDFVTQQNGMFTMSGLSKDHVAALRENHAIYIVGSGRINVAGMTPTNLPVLCDAIADVMQPG</sequence>
<keyword evidence="10" id="KW-1185">Reference proteome</keyword>
<dbReference type="EC" id="2.6.1.-" evidence="7"/>
<comment type="similarity">
    <text evidence="2 7">Belongs to the class-I pyridoxal-phosphate-dependent aminotransferase family.</text>
</comment>
<evidence type="ECO:0000256" key="2">
    <source>
        <dbReference type="ARBA" id="ARBA00007441"/>
    </source>
</evidence>
<protein>
    <recommendedName>
        <fullName evidence="7">Aminotransferase</fullName>
        <ecNumber evidence="7">2.6.1.-</ecNumber>
    </recommendedName>
</protein>
<dbReference type="Gene3D" id="3.40.640.10">
    <property type="entry name" value="Type I PLP-dependent aspartate aminotransferase-like (Major domain)"/>
    <property type="match status" value="1"/>
</dbReference>
<proteinExistence type="inferred from homology"/>
<dbReference type="InterPro" id="IPR015421">
    <property type="entry name" value="PyrdxlP-dep_Trfase_major"/>
</dbReference>
<evidence type="ECO:0000313" key="9">
    <source>
        <dbReference type="EMBL" id="MBB6430723.1"/>
    </source>
</evidence>
<dbReference type="PANTHER" id="PTHR11879">
    <property type="entry name" value="ASPARTATE AMINOTRANSFERASE"/>
    <property type="match status" value="1"/>
</dbReference>
<dbReference type="GO" id="GO:0030170">
    <property type="term" value="F:pyridoxal phosphate binding"/>
    <property type="evidence" value="ECO:0007669"/>
    <property type="project" value="InterPro"/>
</dbReference>
<dbReference type="InterPro" id="IPR015424">
    <property type="entry name" value="PyrdxlP-dep_Trfase"/>
</dbReference>
<dbReference type="RefSeq" id="WP_184678220.1">
    <property type="nucleotide sequence ID" value="NZ_JACHGY010000001.1"/>
</dbReference>
<evidence type="ECO:0000256" key="6">
    <source>
        <dbReference type="ARBA" id="ARBA00022898"/>
    </source>
</evidence>
<organism evidence="9 10">
    <name type="scientific">Algisphaera agarilytica</name>
    <dbReference type="NCBI Taxonomy" id="1385975"/>
    <lineage>
        <taxon>Bacteria</taxon>
        <taxon>Pseudomonadati</taxon>
        <taxon>Planctomycetota</taxon>
        <taxon>Phycisphaerae</taxon>
        <taxon>Phycisphaerales</taxon>
        <taxon>Phycisphaeraceae</taxon>
        <taxon>Algisphaera</taxon>
    </lineage>
</organism>